<protein>
    <recommendedName>
        <fullName evidence="4">TonB C-terminal domain-containing protein</fullName>
    </recommendedName>
</protein>
<sequence>MKKLFPLVITLLISAHCFAQEDIPFPFQGGNKVMMQFFQDSIKLSQRIILSKASGTVLFKFSADEHGDMKNLVIYYADDAVLASPLIDAMKKTTHKWIIPEKEKLHDFIIPFLVRFKATNDDNTETTGAMHNFEVKRKPIVARDQIPLNQATLLPAVTISYDAGK</sequence>
<evidence type="ECO:0000313" key="3">
    <source>
        <dbReference type="Proteomes" id="UP000321479"/>
    </source>
</evidence>
<reference evidence="2 3" key="1">
    <citation type="journal article" date="2017" name="Curr. Microbiol.">
        <title>Mucilaginibacter ginsenosidivorans sp. nov., Isolated from Soil of Ginseng Field.</title>
        <authorList>
            <person name="Kim M.M."/>
            <person name="Siddiqi M.Z."/>
            <person name="Im W.T."/>
        </authorList>
    </citation>
    <scope>NUCLEOTIDE SEQUENCE [LARGE SCALE GENOMIC DNA]</scope>
    <source>
        <strain evidence="2 3">Gsoil 3017</strain>
    </source>
</reference>
<keyword evidence="1" id="KW-0732">Signal</keyword>
<dbReference type="Proteomes" id="UP000321479">
    <property type="component" value="Chromosome"/>
</dbReference>
<organism evidence="2 3">
    <name type="scientific">Mucilaginibacter ginsenosidivorans</name>
    <dbReference type="NCBI Taxonomy" id="398053"/>
    <lineage>
        <taxon>Bacteria</taxon>
        <taxon>Pseudomonadati</taxon>
        <taxon>Bacteroidota</taxon>
        <taxon>Sphingobacteriia</taxon>
        <taxon>Sphingobacteriales</taxon>
        <taxon>Sphingobacteriaceae</taxon>
        <taxon>Mucilaginibacter</taxon>
    </lineage>
</organism>
<dbReference type="EMBL" id="CP042436">
    <property type="protein sequence ID" value="QEC61266.1"/>
    <property type="molecule type" value="Genomic_DNA"/>
</dbReference>
<evidence type="ECO:0008006" key="4">
    <source>
        <dbReference type="Google" id="ProtNLM"/>
    </source>
</evidence>
<name>A0A5B8US59_9SPHI</name>
<feature type="signal peptide" evidence="1">
    <location>
        <begin position="1"/>
        <end position="19"/>
    </location>
</feature>
<dbReference type="RefSeq" id="WP_147029844.1">
    <property type="nucleotide sequence ID" value="NZ_CP042436.1"/>
</dbReference>
<gene>
    <name evidence="2" type="ORF">FRZ54_01270</name>
</gene>
<dbReference type="AlphaFoldDB" id="A0A5B8US59"/>
<accession>A0A5B8US59</accession>
<dbReference type="KEGG" id="mgin:FRZ54_01270"/>
<keyword evidence="3" id="KW-1185">Reference proteome</keyword>
<evidence type="ECO:0000313" key="2">
    <source>
        <dbReference type="EMBL" id="QEC61266.1"/>
    </source>
</evidence>
<feature type="chain" id="PRO_5022950778" description="TonB C-terminal domain-containing protein" evidence="1">
    <location>
        <begin position="20"/>
        <end position="165"/>
    </location>
</feature>
<evidence type="ECO:0000256" key="1">
    <source>
        <dbReference type="SAM" id="SignalP"/>
    </source>
</evidence>
<dbReference type="OrthoDB" id="794739at2"/>
<proteinExistence type="predicted"/>